<comment type="similarity">
    <text evidence="2">Belongs to the secretoglobin family.</text>
</comment>
<dbReference type="CDD" id="cd00633">
    <property type="entry name" value="Secretoglobin"/>
    <property type="match status" value="1"/>
</dbReference>
<proteinExistence type="inferred from homology"/>
<protein>
    <submittedName>
        <fullName evidence="7">Androgen-binding protein homolog</fullName>
    </submittedName>
</protein>
<accession>A0A9J7GL27</accession>
<reference evidence="6" key="2">
    <citation type="journal article" date="2020" name="Biotechnol. Bioeng.">
        <title>Chromosome-scale scaffolds for the Chinese hamster reference genome assembly to facilitate the study of the CHO epigenome.</title>
        <authorList>
            <person name="Hilliard W."/>
            <person name="MacDonald M."/>
            <person name="Lee K.H."/>
        </authorList>
    </citation>
    <scope>NUCLEOTIDE SEQUENCE [LARGE SCALE GENOMIC DNA]</scope>
    <source>
        <strain evidence="6">17A/GY</strain>
    </source>
</reference>
<dbReference type="RefSeq" id="XP_027286055.1">
    <property type="nucleotide sequence ID" value="XM_027430254.2"/>
</dbReference>
<reference evidence="7" key="3">
    <citation type="submission" date="2025-08" db="UniProtKB">
        <authorList>
            <consortium name="RefSeq"/>
        </authorList>
    </citation>
    <scope>IDENTIFICATION</scope>
    <source>
        <strain evidence="7">17A/GY</strain>
        <tissue evidence="7">Liver</tissue>
    </source>
</reference>
<dbReference type="SUPFAM" id="SSF48201">
    <property type="entry name" value="Uteroglobin-like"/>
    <property type="match status" value="1"/>
</dbReference>
<evidence type="ECO:0000313" key="6">
    <source>
        <dbReference type="Proteomes" id="UP001108280"/>
    </source>
</evidence>
<dbReference type="AlphaFoldDB" id="A0A9J7GL27"/>
<dbReference type="InterPro" id="IPR035960">
    <property type="entry name" value="Secretoglobin_sf"/>
</dbReference>
<dbReference type="PANTHER" id="PTHR31708">
    <property type="entry name" value="ABPBG26-RELATED"/>
    <property type="match status" value="1"/>
</dbReference>
<reference evidence="6" key="1">
    <citation type="journal article" date="2018" name="Biotechnol. Bioeng.">
        <title>A reference genome of the Chinese hamster based on a hybrid assembly strategy.</title>
        <authorList>
            <person name="Rupp O."/>
            <person name="MacDonald M.L."/>
            <person name="Li S."/>
            <person name="Dhiman H."/>
            <person name="Polson S."/>
            <person name="Griep S."/>
            <person name="Heffner K."/>
            <person name="Hernandez I."/>
            <person name="Brinkrolf K."/>
            <person name="Jadhav V."/>
            <person name="Samoudi M."/>
            <person name="Hao H."/>
            <person name="Kingham B."/>
            <person name="Goesmann A."/>
            <person name="Betenbaugh M.J."/>
            <person name="Lewis N.E."/>
            <person name="Borth N."/>
            <person name="Lee K.H."/>
        </authorList>
    </citation>
    <scope>NUCLEOTIDE SEQUENCE [LARGE SCALE GENOMIC DNA]</scope>
    <source>
        <strain evidence="6">17A/GY</strain>
    </source>
</reference>
<dbReference type="Gene3D" id="1.20.920.50">
    <property type="match status" value="1"/>
</dbReference>
<dbReference type="Pfam" id="PF09252">
    <property type="entry name" value="Feld-I_B"/>
    <property type="match status" value="1"/>
</dbReference>
<name>A0A9J7GL27_CRIGR</name>
<gene>
    <name evidence="7" type="primary">LOC113837176</name>
</gene>
<feature type="chain" id="PRO_5039895629" evidence="5">
    <location>
        <begin position="24"/>
        <end position="114"/>
    </location>
</feature>
<keyword evidence="3" id="KW-0964">Secreted</keyword>
<keyword evidence="6" id="KW-1185">Reference proteome</keyword>
<dbReference type="InterPro" id="IPR015332">
    <property type="entry name" value="CH2-like"/>
</dbReference>
<dbReference type="PROSITE" id="PS51311">
    <property type="entry name" value="SCGB"/>
    <property type="match status" value="1"/>
</dbReference>
<dbReference type="GeneID" id="113837176"/>
<dbReference type="GO" id="GO:0005615">
    <property type="term" value="C:extracellular space"/>
    <property type="evidence" value="ECO:0007669"/>
    <property type="project" value="InterPro"/>
</dbReference>
<comment type="subcellular location">
    <subcellularLocation>
        <location evidence="1">Secreted</location>
    </subcellularLocation>
</comment>
<organism evidence="6 7">
    <name type="scientific">Cricetulus griseus</name>
    <name type="common">Chinese hamster</name>
    <name type="synonym">Cricetulus barabensis griseus</name>
    <dbReference type="NCBI Taxonomy" id="10029"/>
    <lineage>
        <taxon>Eukaryota</taxon>
        <taxon>Metazoa</taxon>
        <taxon>Chordata</taxon>
        <taxon>Craniata</taxon>
        <taxon>Vertebrata</taxon>
        <taxon>Euteleostomi</taxon>
        <taxon>Mammalia</taxon>
        <taxon>Eutheria</taxon>
        <taxon>Euarchontoglires</taxon>
        <taxon>Glires</taxon>
        <taxon>Rodentia</taxon>
        <taxon>Myomorpha</taxon>
        <taxon>Muroidea</taxon>
        <taxon>Cricetidae</taxon>
        <taxon>Cricetinae</taxon>
        <taxon>Cricetulus</taxon>
    </lineage>
</organism>
<feature type="signal peptide" evidence="5">
    <location>
        <begin position="1"/>
        <end position="23"/>
    </location>
</feature>
<sequence length="114" mass="12683">MKGTLFLLALLVTGELGFQKTEACVLFYEVFGGVLSGSKTLLNLFLSKFNPTAEEREAFEKLQECYNEGGLKSKALDASVVKTITFSPECRYHFTTDVLEKINSILSQFKSLAQ</sequence>
<evidence type="ECO:0000256" key="5">
    <source>
        <dbReference type="SAM" id="SignalP"/>
    </source>
</evidence>
<dbReference type="KEGG" id="cge:113837176"/>
<dbReference type="InterPro" id="IPR053723">
    <property type="entry name" value="Secretoglobin_Domain_sf"/>
</dbReference>
<evidence type="ECO:0000313" key="7">
    <source>
        <dbReference type="RefSeq" id="XP_027286055.1"/>
    </source>
</evidence>
<evidence type="ECO:0000256" key="1">
    <source>
        <dbReference type="ARBA" id="ARBA00004613"/>
    </source>
</evidence>
<evidence type="ECO:0000256" key="3">
    <source>
        <dbReference type="ARBA" id="ARBA00022525"/>
    </source>
</evidence>
<dbReference type="InterPro" id="IPR016126">
    <property type="entry name" value="Secretoglobin"/>
</dbReference>
<evidence type="ECO:0000256" key="2">
    <source>
        <dbReference type="ARBA" id="ARBA00008650"/>
    </source>
</evidence>
<dbReference type="PANTHER" id="PTHR31708:SF0">
    <property type="entry name" value="ABPBG26-RELATED"/>
    <property type="match status" value="1"/>
</dbReference>
<keyword evidence="4 5" id="KW-0732">Signal</keyword>
<dbReference type="Proteomes" id="UP001108280">
    <property type="component" value="Chromosome 9"/>
</dbReference>
<evidence type="ECO:0000256" key="4">
    <source>
        <dbReference type="ARBA" id="ARBA00022729"/>
    </source>
</evidence>
<dbReference type="OrthoDB" id="9591489at2759"/>